<dbReference type="AlphaFoldDB" id="A0A1M5NA93"/>
<gene>
    <name evidence="7" type="ORF">SAMN02745157_4964</name>
</gene>
<accession>A0A1M5NA93</accession>
<dbReference type="GO" id="GO:0046872">
    <property type="term" value="F:metal ion binding"/>
    <property type="evidence" value="ECO:0007669"/>
    <property type="project" value="UniProtKB-KW"/>
</dbReference>
<dbReference type="PANTHER" id="PTHR30600">
    <property type="entry name" value="CYTOCHROME C PEROXIDASE-RELATED"/>
    <property type="match status" value="1"/>
</dbReference>
<keyword evidence="3 4" id="KW-0408">Iron</keyword>
<dbReference type="GO" id="GO:0020037">
    <property type="term" value="F:heme binding"/>
    <property type="evidence" value="ECO:0007669"/>
    <property type="project" value="InterPro"/>
</dbReference>
<dbReference type="InterPro" id="IPR051395">
    <property type="entry name" value="Cytochrome_c_Peroxidase/MauG"/>
</dbReference>
<dbReference type="EMBL" id="FQUP01000008">
    <property type="protein sequence ID" value="SHG86428.1"/>
    <property type="molecule type" value="Genomic_DNA"/>
</dbReference>
<dbReference type="PANTHER" id="PTHR30600:SF9">
    <property type="entry name" value="BLR7738 PROTEIN"/>
    <property type="match status" value="1"/>
</dbReference>
<keyword evidence="5" id="KW-0812">Transmembrane</keyword>
<keyword evidence="2 4" id="KW-0479">Metal-binding</keyword>
<evidence type="ECO:0000259" key="6">
    <source>
        <dbReference type="PROSITE" id="PS51007"/>
    </source>
</evidence>
<keyword evidence="1 4" id="KW-0349">Heme</keyword>
<dbReference type="Pfam" id="PF21419">
    <property type="entry name" value="RoxA-like_Cyt-c"/>
    <property type="match status" value="1"/>
</dbReference>
<dbReference type="GO" id="GO:0009055">
    <property type="term" value="F:electron transfer activity"/>
    <property type="evidence" value="ECO:0007669"/>
    <property type="project" value="InterPro"/>
</dbReference>
<dbReference type="Gene3D" id="1.10.760.10">
    <property type="entry name" value="Cytochrome c-like domain"/>
    <property type="match status" value="1"/>
</dbReference>
<evidence type="ECO:0000313" key="7">
    <source>
        <dbReference type="EMBL" id="SHG86428.1"/>
    </source>
</evidence>
<evidence type="ECO:0000256" key="5">
    <source>
        <dbReference type="SAM" id="Phobius"/>
    </source>
</evidence>
<protein>
    <recommendedName>
        <fullName evidence="6">Cytochrome c domain-containing protein</fullName>
    </recommendedName>
</protein>
<dbReference type="RefSeq" id="WP_073058430.1">
    <property type="nucleotide sequence ID" value="NZ_FQUP01000008.1"/>
</dbReference>
<evidence type="ECO:0000256" key="1">
    <source>
        <dbReference type="ARBA" id="ARBA00022617"/>
    </source>
</evidence>
<evidence type="ECO:0000256" key="2">
    <source>
        <dbReference type="ARBA" id="ARBA00022723"/>
    </source>
</evidence>
<organism evidence="7 8">
    <name type="scientific">Kaistia soli DSM 19436</name>
    <dbReference type="NCBI Taxonomy" id="1122133"/>
    <lineage>
        <taxon>Bacteria</taxon>
        <taxon>Pseudomonadati</taxon>
        <taxon>Pseudomonadota</taxon>
        <taxon>Alphaproteobacteria</taxon>
        <taxon>Hyphomicrobiales</taxon>
        <taxon>Kaistiaceae</taxon>
        <taxon>Kaistia</taxon>
    </lineage>
</organism>
<keyword evidence="5" id="KW-0472">Membrane</keyword>
<evidence type="ECO:0000256" key="4">
    <source>
        <dbReference type="PROSITE-ProRule" id="PRU00433"/>
    </source>
</evidence>
<dbReference type="InterPro" id="IPR036909">
    <property type="entry name" value="Cyt_c-like_dom_sf"/>
</dbReference>
<name>A0A1M5NA93_9HYPH</name>
<dbReference type="STRING" id="1122133.SAMN02745157_4964"/>
<sequence length="490" mass="54277">MHRLRIVLASILAVMVMVAVAAFLLLLRPVAQPQTNDLAELFAHGSIGNEESQGLPYWIWRVLPQIFPDYLPGNKDGYGTFGVFWQRGAAVPVGFSVKTLGVIPRVAPNCAFCHQGSYRLHAGDVNQMVSAGAGTRVNPQAYIRFLMNAGSDPRFNADTIMAAITGIYDMPWWERTLYRFLLIPATRSALADQKTRFAWMMERPDWGPGRIDPFNPVKFQNLGLPDDKTIGNSDMMPLWSMGGLSETNTRRFSLHWDGLQTDLHETVISGAIGDGMSYKSYPRTEASLGRVMEFIRLENPPPSPFSTLRPPTDPYHVEAAAVEAGRGLYTSLCADCHEPSGARYRTPIPIVDLGTDRHRLDMWTPAALERYTAYEPGYHWGFASFHKTEGYVAVGLQGLWLRGPYLHNGSVPTLRALLDPPPNRPLSFYRGYDLIDAENGGFISAPGTDGAKYGVLFDTAEPGNSNEGHLWGTDLPQGAKENLLAYLKTL</sequence>
<evidence type="ECO:0000256" key="3">
    <source>
        <dbReference type="ARBA" id="ARBA00023004"/>
    </source>
</evidence>
<evidence type="ECO:0000313" key="8">
    <source>
        <dbReference type="Proteomes" id="UP000184485"/>
    </source>
</evidence>
<dbReference type="SUPFAM" id="SSF46626">
    <property type="entry name" value="Cytochrome c"/>
    <property type="match status" value="1"/>
</dbReference>
<feature type="transmembrane region" description="Helical" evidence="5">
    <location>
        <begin position="7"/>
        <end position="27"/>
    </location>
</feature>
<dbReference type="PROSITE" id="PS51007">
    <property type="entry name" value="CYTC"/>
    <property type="match status" value="1"/>
</dbReference>
<keyword evidence="5" id="KW-1133">Transmembrane helix</keyword>
<dbReference type="GO" id="GO:0004130">
    <property type="term" value="F:cytochrome-c peroxidase activity"/>
    <property type="evidence" value="ECO:0007669"/>
    <property type="project" value="TreeGrafter"/>
</dbReference>
<keyword evidence="8" id="KW-1185">Reference proteome</keyword>
<dbReference type="Proteomes" id="UP000184485">
    <property type="component" value="Unassembled WGS sequence"/>
</dbReference>
<feature type="domain" description="Cytochrome c" evidence="6">
    <location>
        <begin position="89"/>
        <end position="204"/>
    </location>
</feature>
<dbReference type="InterPro" id="IPR009056">
    <property type="entry name" value="Cyt_c-like_dom"/>
</dbReference>
<reference evidence="7 8" key="1">
    <citation type="submission" date="2016-11" db="EMBL/GenBank/DDBJ databases">
        <authorList>
            <person name="Jaros S."/>
            <person name="Januszkiewicz K."/>
            <person name="Wedrychowicz H."/>
        </authorList>
    </citation>
    <scope>NUCLEOTIDE SEQUENCE [LARGE SCALE GENOMIC DNA]</scope>
    <source>
        <strain evidence="7 8">DSM 19436</strain>
    </source>
</reference>
<proteinExistence type="predicted"/>
<dbReference type="OrthoDB" id="417271at2"/>